<name>A0A382EEW9_9ZZZZ</name>
<gene>
    <name evidence="1" type="ORF">METZ01_LOCUS202112</name>
</gene>
<dbReference type="Gene3D" id="3.40.50.1000">
    <property type="entry name" value="HAD superfamily/HAD-like"/>
    <property type="match status" value="1"/>
</dbReference>
<dbReference type="EMBL" id="UINC01044175">
    <property type="protein sequence ID" value="SVB49258.1"/>
    <property type="molecule type" value="Genomic_DNA"/>
</dbReference>
<sequence>MELKKIIYVDIDGTICDTPFQHNIDESSQYSKATPHYARIDVINDLYDKGHIIT</sequence>
<protein>
    <submittedName>
        <fullName evidence="1">Uncharacterized protein</fullName>
    </submittedName>
</protein>
<proteinExistence type="predicted"/>
<dbReference type="AlphaFoldDB" id="A0A382EEW9"/>
<feature type="non-terminal residue" evidence="1">
    <location>
        <position position="54"/>
    </location>
</feature>
<accession>A0A382EEW9</accession>
<reference evidence="1" key="1">
    <citation type="submission" date="2018-05" db="EMBL/GenBank/DDBJ databases">
        <authorList>
            <person name="Lanie J.A."/>
            <person name="Ng W.-L."/>
            <person name="Kazmierczak K.M."/>
            <person name="Andrzejewski T.M."/>
            <person name="Davidsen T.M."/>
            <person name="Wayne K.J."/>
            <person name="Tettelin H."/>
            <person name="Glass J.I."/>
            <person name="Rusch D."/>
            <person name="Podicherti R."/>
            <person name="Tsui H.-C.T."/>
            <person name="Winkler M.E."/>
        </authorList>
    </citation>
    <scope>NUCLEOTIDE SEQUENCE</scope>
</reference>
<dbReference type="InterPro" id="IPR036412">
    <property type="entry name" value="HAD-like_sf"/>
</dbReference>
<dbReference type="SUPFAM" id="SSF56784">
    <property type="entry name" value="HAD-like"/>
    <property type="match status" value="1"/>
</dbReference>
<dbReference type="InterPro" id="IPR023214">
    <property type="entry name" value="HAD_sf"/>
</dbReference>
<evidence type="ECO:0000313" key="1">
    <source>
        <dbReference type="EMBL" id="SVB49258.1"/>
    </source>
</evidence>
<organism evidence="1">
    <name type="scientific">marine metagenome</name>
    <dbReference type="NCBI Taxonomy" id="408172"/>
    <lineage>
        <taxon>unclassified sequences</taxon>
        <taxon>metagenomes</taxon>
        <taxon>ecological metagenomes</taxon>
    </lineage>
</organism>